<comment type="similarity">
    <text evidence="5">Belongs to the HrcA family.</text>
</comment>
<evidence type="ECO:0000313" key="7">
    <source>
        <dbReference type="EMBL" id="QLL78797.1"/>
    </source>
</evidence>
<name>A0A7H9ENC4_9LACO</name>
<dbReference type="InterPro" id="IPR036388">
    <property type="entry name" value="WH-like_DNA-bd_sf"/>
</dbReference>
<dbReference type="AlphaFoldDB" id="A0A7H9ENC4"/>
<dbReference type="InterPro" id="IPR002571">
    <property type="entry name" value="HrcA"/>
</dbReference>
<evidence type="ECO:0000256" key="4">
    <source>
        <dbReference type="ARBA" id="ARBA00023163"/>
    </source>
</evidence>
<dbReference type="GO" id="GO:0045892">
    <property type="term" value="P:negative regulation of DNA-templated transcription"/>
    <property type="evidence" value="ECO:0007669"/>
    <property type="project" value="UniProtKB-UniRule"/>
</dbReference>
<keyword evidence="2 5" id="KW-0805">Transcription regulation</keyword>
<keyword evidence="3 5" id="KW-0346">Stress response</keyword>
<accession>A0A7H9ENC4</accession>
<dbReference type="Gene3D" id="3.30.390.60">
    <property type="entry name" value="Heat-inducible transcription repressor hrca homolog, domain 3"/>
    <property type="match status" value="1"/>
</dbReference>
<evidence type="ECO:0000256" key="2">
    <source>
        <dbReference type="ARBA" id="ARBA00023015"/>
    </source>
</evidence>
<evidence type="ECO:0000256" key="3">
    <source>
        <dbReference type="ARBA" id="ARBA00023016"/>
    </source>
</evidence>
<dbReference type="GO" id="GO:0003677">
    <property type="term" value="F:DNA binding"/>
    <property type="evidence" value="ECO:0007669"/>
    <property type="project" value="InterPro"/>
</dbReference>
<dbReference type="HAMAP" id="MF_00081">
    <property type="entry name" value="HrcA"/>
    <property type="match status" value="1"/>
</dbReference>
<evidence type="ECO:0000259" key="6">
    <source>
        <dbReference type="Pfam" id="PF01628"/>
    </source>
</evidence>
<dbReference type="SUPFAM" id="SSF55781">
    <property type="entry name" value="GAF domain-like"/>
    <property type="match status" value="1"/>
</dbReference>
<organism evidence="7 8">
    <name type="scientific">Ligilactobacillus saerimneri</name>
    <dbReference type="NCBI Taxonomy" id="228229"/>
    <lineage>
        <taxon>Bacteria</taxon>
        <taxon>Bacillati</taxon>
        <taxon>Bacillota</taxon>
        <taxon>Bacilli</taxon>
        <taxon>Lactobacillales</taxon>
        <taxon>Lactobacillaceae</taxon>
        <taxon>Ligilactobacillus</taxon>
    </lineage>
</organism>
<dbReference type="Gene3D" id="1.10.10.10">
    <property type="entry name" value="Winged helix-like DNA-binding domain superfamily/Winged helix DNA-binding domain"/>
    <property type="match status" value="1"/>
</dbReference>
<dbReference type="EMBL" id="CP047418">
    <property type="protein sequence ID" value="QLL78797.1"/>
    <property type="molecule type" value="Genomic_DNA"/>
</dbReference>
<protein>
    <recommendedName>
        <fullName evidence="5">Heat-inducible transcription repressor HrcA</fullName>
    </recommendedName>
</protein>
<evidence type="ECO:0000256" key="5">
    <source>
        <dbReference type="HAMAP-Rule" id="MF_00081"/>
    </source>
</evidence>
<evidence type="ECO:0000256" key="1">
    <source>
        <dbReference type="ARBA" id="ARBA00022491"/>
    </source>
</evidence>
<dbReference type="Proteomes" id="UP000510886">
    <property type="component" value="Chromosome"/>
</dbReference>
<dbReference type="SUPFAM" id="SSF46785">
    <property type="entry name" value="Winged helix' DNA-binding domain"/>
    <property type="match status" value="1"/>
</dbReference>
<dbReference type="PANTHER" id="PTHR34824:SF1">
    <property type="entry name" value="HEAT-INDUCIBLE TRANSCRIPTION REPRESSOR HRCA"/>
    <property type="match status" value="1"/>
</dbReference>
<keyword evidence="4 5" id="KW-0804">Transcription</keyword>
<dbReference type="RefSeq" id="WP_009554655.1">
    <property type="nucleotide sequence ID" value="NZ_CALVCX010000059.1"/>
</dbReference>
<comment type="function">
    <text evidence="5">Negative regulator of class I heat shock genes (grpE-dnaK-dnaJ and groELS operons). Prevents heat-shock induction of these operons.</text>
</comment>
<dbReference type="InterPro" id="IPR021153">
    <property type="entry name" value="HrcA_C"/>
</dbReference>
<evidence type="ECO:0000313" key="8">
    <source>
        <dbReference type="Proteomes" id="UP000510886"/>
    </source>
</evidence>
<reference evidence="7 8" key="1">
    <citation type="submission" date="2020-01" db="EMBL/GenBank/DDBJ databases">
        <title>Complete and circular genome sequences of six lactobacillus isolates from horses.</title>
        <authorList>
            <person name="Hassan H.M."/>
        </authorList>
    </citation>
    <scope>NUCLEOTIDE SEQUENCE [LARGE SCALE GENOMIC DNA]</scope>
    <source>
        <strain evidence="7 8">1A</strain>
    </source>
</reference>
<dbReference type="InterPro" id="IPR036390">
    <property type="entry name" value="WH_DNA-bd_sf"/>
</dbReference>
<sequence length="344" mass="38427">MLTKRQLLILEAIIRDYTSAGQPIGSKTLQNQLPVHVSSATIRNEMATLEKLGYLIKEHSSSGRYPSLKGYRFYVDHLVKPEKINKEDIQGIRASFGSEFQKVDEIVATSARVLSEITNYTAISLKPDSKEVRLEGFRMVPFGEQQVMVILVTSDGSVESQIFSLPEGITGEVLEPVIRIINDQVVGYPLSQIADRLQESIVLLTKYLRQPEGFLDVFGRALDKSLQSQFYVGGKMNLLNFIDSDNVDQVKALYSLVDHSQDISALLGDVGPNDITVKFGNELQNQPGNYSLISAHYNIENHGQGIIALLGPTNMPYSKLIGLLGVFRQELTQRLIDYYRNLDS</sequence>
<dbReference type="NCBIfam" id="TIGR00331">
    <property type="entry name" value="hrcA"/>
    <property type="match status" value="1"/>
</dbReference>
<dbReference type="InterPro" id="IPR029016">
    <property type="entry name" value="GAF-like_dom_sf"/>
</dbReference>
<proteinExistence type="inferred from homology"/>
<dbReference type="Pfam" id="PF01628">
    <property type="entry name" value="HrcA"/>
    <property type="match status" value="1"/>
</dbReference>
<gene>
    <name evidence="5 7" type="primary">hrcA</name>
    <name evidence="7" type="ORF">GTO87_04000</name>
</gene>
<dbReference type="KEGG" id="lsw:GTO87_04000"/>
<dbReference type="PIRSF" id="PIRSF005485">
    <property type="entry name" value="HrcA"/>
    <property type="match status" value="1"/>
</dbReference>
<dbReference type="InterPro" id="IPR023120">
    <property type="entry name" value="WHTH_transcript_rep_HrcA_IDD"/>
</dbReference>
<dbReference type="PANTHER" id="PTHR34824">
    <property type="entry name" value="HEAT-INDUCIBLE TRANSCRIPTION REPRESSOR HRCA"/>
    <property type="match status" value="1"/>
</dbReference>
<feature type="domain" description="Heat-inducible transcription repressor HrcA C-terminal" evidence="6">
    <location>
        <begin position="104"/>
        <end position="321"/>
    </location>
</feature>
<dbReference type="Gene3D" id="3.30.450.40">
    <property type="match status" value="1"/>
</dbReference>
<keyword evidence="1 5" id="KW-0678">Repressor</keyword>